<dbReference type="InterPro" id="IPR011051">
    <property type="entry name" value="RmlC_Cupin_sf"/>
</dbReference>
<reference evidence="1" key="1">
    <citation type="submission" date="2020-10" db="EMBL/GenBank/DDBJ databases">
        <authorList>
            <person name="Gilroy R."/>
        </authorList>
    </citation>
    <scope>NUCLEOTIDE SEQUENCE</scope>
    <source>
        <strain evidence="1">ChiBcec15-4380</strain>
    </source>
</reference>
<dbReference type="AlphaFoldDB" id="A0A9D1ARI9"/>
<accession>A0A9D1ARI9</accession>
<sequence length="170" mass="18813">MKTIQAKRLTKENFSKYGAFEDLYAPQTMGMGVGTDNAFYPDVMAFDFGTAHAPSVCVCHVKRRDMVITNYEYHNNGCEGILSLDSDIVIFAGFGFPPLLPAQLEAFLVPKGTLVRLKPGVLHGTQFPVDQEQATVIVMLPQRTFATDFAYGKLDEAEQLRITLGEEEGL</sequence>
<protein>
    <recommendedName>
        <fullName evidence="3">Ureidoglycolate hydrolase</fullName>
    </recommendedName>
</protein>
<dbReference type="EMBL" id="DVHE01000002">
    <property type="protein sequence ID" value="HIR49688.1"/>
    <property type="molecule type" value="Genomic_DNA"/>
</dbReference>
<dbReference type="SUPFAM" id="SSF51182">
    <property type="entry name" value="RmlC-like cupins"/>
    <property type="match status" value="1"/>
</dbReference>
<comment type="caution">
    <text evidence="1">The sequence shown here is derived from an EMBL/GenBank/DDBJ whole genome shotgun (WGS) entry which is preliminary data.</text>
</comment>
<evidence type="ECO:0000313" key="1">
    <source>
        <dbReference type="EMBL" id="HIR49688.1"/>
    </source>
</evidence>
<gene>
    <name evidence="1" type="ORF">IAA53_00135</name>
</gene>
<organism evidence="1 2">
    <name type="scientific">Candidatus Avoscillospira avicola</name>
    <dbReference type="NCBI Taxonomy" id="2840706"/>
    <lineage>
        <taxon>Bacteria</taxon>
        <taxon>Bacillati</taxon>
        <taxon>Bacillota</taxon>
        <taxon>Clostridia</taxon>
        <taxon>Eubacteriales</taxon>
        <taxon>Oscillospiraceae</taxon>
        <taxon>Oscillospiraceae incertae sedis</taxon>
        <taxon>Candidatus Avoscillospira</taxon>
    </lineage>
</organism>
<dbReference type="GO" id="GO:0004848">
    <property type="term" value="F:ureidoglycolate hydrolase activity"/>
    <property type="evidence" value="ECO:0007669"/>
    <property type="project" value="InterPro"/>
</dbReference>
<proteinExistence type="predicted"/>
<dbReference type="InterPro" id="IPR024060">
    <property type="entry name" value="Ureidoglycolate_lyase_dom_sf"/>
</dbReference>
<dbReference type="Gene3D" id="2.60.120.480">
    <property type="entry name" value="Ureidoglycolate hydrolase"/>
    <property type="match status" value="1"/>
</dbReference>
<dbReference type="Proteomes" id="UP000824239">
    <property type="component" value="Unassembled WGS sequence"/>
</dbReference>
<name>A0A9D1ARI9_9FIRM</name>
<evidence type="ECO:0000313" key="2">
    <source>
        <dbReference type="Proteomes" id="UP000824239"/>
    </source>
</evidence>
<evidence type="ECO:0008006" key="3">
    <source>
        <dbReference type="Google" id="ProtNLM"/>
    </source>
</evidence>
<reference evidence="1" key="2">
    <citation type="journal article" date="2021" name="PeerJ">
        <title>Extensive microbial diversity within the chicken gut microbiome revealed by metagenomics and culture.</title>
        <authorList>
            <person name="Gilroy R."/>
            <person name="Ravi A."/>
            <person name="Getino M."/>
            <person name="Pursley I."/>
            <person name="Horton D.L."/>
            <person name="Alikhan N.F."/>
            <person name="Baker D."/>
            <person name="Gharbi K."/>
            <person name="Hall N."/>
            <person name="Watson M."/>
            <person name="Adriaenssens E.M."/>
            <person name="Foster-Nyarko E."/>
            <person name="Jarju S."/>
            <person name="Secka A."/>
            <person name="Antonio M."/>
            <person name="Oren A."/>
            <person name="Chaudhuri R.R."/>
            <person name="La Ragione R."/>
            <person name="Hildebrand F."/>
            <person name="Pallen M.J."/>
        </authorList>
    </citation>
    <scope>NUCLEOTIDE SEQUENCE</scope>
    <source>
        <strain evidence="1">ChiBcec15-4380</strain>
    </source>
</reference>